<comment type="caution">
    <text evidence="6">The sequence shown here is derived from an EMBL/GenBank/DDBJ whole genome shotgun (WGS) entry which is preliminary data.</text>
</comment>
<dbReference type="Proteomes" id="UP000462410">
    <property type="component" value="Unassembled WGS sequence"/>
</dbReference>
<evidence type="ECO:0000256" key="2">
    <source>
        <dbReference type="ARBA" id="ARBA00022676"/>
    </source>
</evidence>
<protein>
    <submittedName>
        <fullName evidence="6">Glycosyltransferase</fullName>
    </submittedName>
</protein>
<dbReference type="AlphaFoldDB" id="A0A6D0YMD3"/>
<dbReference type="GO" id="GO:0004582">
    <property type="term" value="F:dolichyl-phosphate beta-D-mannosyltransferase activity"/>
    <property type="evidence" value="ECO:0007669"/>
    <property type="project" value="InterPro"/>
</dbReference>
<dbReference type="Proteomes" id="UP000436141">
    <property type="component" value="Unassembled WGS sequence"/>
</dbReference>
<dbReference type="Gene3D" id="3.90.550.10">
    <property type="entry name" value="Spore Coat Polysaccharide Biosynthesis Protein SpsA, Chain A"/>
    <property type="match status" value="1"/>
</dbReference>
<evidence type="ECO:0000256" key="3">
    <source>
        <dbReference type="ARBA" id="ARBA00022679"/>
    </source>
</evidence>
<reference evidence="6 7" key="1">
    <citation type="submission" date="2019-12" db="EMBL/GenBank/DDBJ databases">
        <title>Enteriobacteria Tanzani isolates_10434.</title>
        <authorList>
            <person name="Subbiah M."/>
            <person name="Call D."/>
        </authorList>
    </citation>
    <scope>NUCLEOTIDE SEQUENCE [LARGE SCALE GENOMIC DNA]</scope>
    <source>
        <strain evidence="6 7">10434wD1</strain>
    </source>
</reference>
<dbReference type="SUPFAM" id="SSF53448">
    <property type="entry name" value="Nucleotide-diphospho-sugar transferases"/>
    <property type="match status" value="1"/>
</dbReference>
<evidence type="ECO:0000259" key="4">
    <source>
        <dbReference type="Pfam" id="PF00535"/>
    </source>
</evidence>
<dbReference type="GO" id="GO:0016020">
    <property type="term" value="C:membrane"/>
    <property type="evidence" value="ECO:0007669"/>
    <property type="project" value="GOC"/>
</dbReference>
<comment type="similarity">
    <text evidence="1">Belongs to the glycosyltransferase 2 family.</text>
</comment>
<dbReference type="PANTHER" id="PTHR43398:SF1">
    <property type="entry name" value="DOLICHOL-PHOSPHATE MANNOSYLTRANSFERASE SUBUNIT 1"/>
    <property type="match status" value="1"/>
</dbReference>
<organism evidence="6 7">
    <name type="scientific">Escherichia coli</name>
    <dbReference type="NCBI Taxonomy" id="562"/>
    <lineage>
        <taxon>Bacteria</taxon>
        <taxon>Pseudomonadati</taxon>
        <taxon>Pseudomonadota</taxon>
        <taxon>Gammaproteobacteria</taxon>
        <taxon>Enterobacterales</taxon>
        <taxon>Enterobacteriaceae</taxon>
        <taxon>Escherichia</taxon>
    </lineage>
</organism>
<evidence type="ECO:0000313" key="8">
    <source>
        <dbReference type="Proteomes" id="UP000462410"/>
    </source>
</evidence>
<dbReference type="EMBL" id="WTRC01000601">
    <property type="protein sequence ID" value="MWT23847.1"/>
    <property type="molecule type" value="Genomic_DNA"/>
</dbReference>
<evidence type="ECO:0000313" key="7">
    <source>
        <dbReference type="Proteomes" id="UP000436141"/>
    </source>
</evidence>
<dbReference type="RefSeq" id="WP_072018379.1">
    <property type="nucleotide sequence ID" value="NZ_BFFT01000019.1"/>
</dbReference>
<proteinExistence type="inferred from homology"/>
<dbReference type="InterPro" id="IPR039528">
    <property type="entry name" value="DPM1-like"/>
</dbReference>
<dbReference type="PANTHER" id="PTHR43398">
    <property type="entry name" value="DOLICHOL-PHOSPHATE MANNOSYLTRANSFERASE SUBUNIT 1"/>
    <property type="match status" value="1"/>
</dbReference>
<keyword evidence="2" id="KW-0328">Glycosyltransferase</keyword>
<dbReference type="CDD" id="cd00761">
    <property type="entry name" value="Glyco_tranf_GTA_type"/>
    <property type="match status" value="1"/>
</dbReference>
<name>A0A6D0YMD3_ECOLX</name>
<dbReference type="EMBL" id="WUIY01000016">
    <property type="protein sequence ID" value="MXI73866.1"/>
    <property type="molecule type" value="Genomic_DNA"/>
</dbReference>
<sequence>MKTSFVILTWNRDSMLKICIEKLIKSIANKAESEIIIFNNNSTDSTVSVLNEFYLMNHNEINIKIVNHKKNLGLNAYKKLMRMATGDVIIEVDDDVLEFPVGIDEIFESYLYTFKEFGFISLDVIKNKHTNGAKPPEEKYIDITRDGKTIQYGPTGGWCAGFRAADYKKISFLFERVIPLSFKRGEDAVLSKLFSIMGKKSGIIKDIRCLHATGPYYAKMFGSLERDIEKYDVAGIENMRDIYKKYQ</sequence>
<evidence type="ECO:0000256" key="1">
    <source>
        <dbReference type="ARBA" id="ARBA00006739"/>
    </source>
</evidence>
<dbReference type="Pfam" id="PF00535">
    <property type="entry name" value="Glycos_transf_2"/>
    <property type="match status" value="1"/>
</dbReference>
<dbReference type="GO" id="GO:0006488">
    <property type="term" value="P:dolichol-linked oligosaccharide biosynthetic process"/>
    <property type="evidence" value="ECO:0007669"/>
    <property type="project" value="TreeGrafter"/>
</dbReference>
<dbReference type="InterPro" id="IPR001173">
    <property type="entry name" value="Glyco_trans_2-like"/>
</dbReference>
<dbReference type="GO" id="GO:0006506">
    <property type="term" value="P:GPI anchor biosynthetic process"/>
    <property type="evidence" value="ECO:0007669"/>
    <property type="project" value="TreeGrafter"/>
</dbReference>
<dbReference type="GO" id="GO:0035269">
    <property type="term" value="P:protein O-linked glycosylation via mannose"/>
    <property type="evidence" value="ECO:0007669"/>
    <property type="project" value="TreeGrafter"/>
</dbReference>
<evidence type="ECO:0000313" key="5">
    <source>
        <dbReference type="EMBL" id="MWT23847.1"/>
    </source>
</evidence>
<dbReference type="InterPro" id="IPR029044">
    <property type="entry name" value="Nucleotide-diphossugar_trans"/>
</dbReference>
<evidence type="ECO:0000313" key="6">
    <source>
        <dbReference type="EMBL" id="MXI73866.1"/>
    </source>
</evidence>
<reference evidence="5 8" key="2">
    <citation type="submission" date="2019-12" db="EMBL/GenBank/DDBJ databases">
        <title>Enteriobacteria Tanzani isolates_8377-8380.</title>
        <authorList>
            <person name="Subbiah M."/>
            <person name="Call D."/>
        </authorList>
    </citation>
    <scope>NUCLEOTIDE SEQUENCE [LARGE SCALE GENOMIC DNA]</scope>
    <source>
        <strain evidence="5 8">8378wH8</strain>
    </source>
</reference>
<feature type="domain" description="Glycosyltransferase 2-like" evidence="4">
    <location>
        <begin position="4"/>
        <end position="97"/>
    </location>
</feature>
<keyword evidence="3 6" id="KW-0808">Transferase</keyword>
<gene>
    <name evidence="5" type="ORF">GP965_23490</name>
    <name evidence="6" type="ORF">GRW05_06075</name>
</gene>
<accession>A0A6D0YMD3</accession>